<dbReference type="InterPro" id="IPR050428">
    <property type="entry name" value="TCS_sensor_his_kinase"/>
</dbReference>
<comment type="catalytic activity">
    <reaction evidence="1">
        <text>ATP + protein L-histidine = ADP + protein N-phospho-L-histidine.</text>
        <dbReference type="EC" id="2.7.13.3"/>
    </reaction>
</comment>
<dbReference type="Gene3D" id="1.10.287.130">
    <property type="match status" value="1"/>
</dbReference>
<dbReference type="CDD" id="cd00082">
    <property type="entry name" value="HisKA"/>
    <property type="match status" value="1"/>
</dbReference>
<dbReference type="Pfam" id="PF00672">
    <property type="entry name" value="HAMP"/>
    <property type="match status" value="1"/>
</dbReference>
<dbReference type="CDD" id="cd06225">
    <property type="entry name" value="HAMP"/>
    <property type="match status" value="1"/>
</dbReference>
<dbReference type="Gene3D" id="6.10.340.10">
    <property type="match status" value="1"/>
</dbReference>
<dbReference type="EMBL" id="BAABHF010000065">
    <property type="protein sequence ID" value="GAA4520237.1"/>
    <property type="molecule type" value="Genomic_DNA"/>
</dbReference>
<keyword evidence="5" id="KW-0808">Transferase</keyword>
<evidence type="ECO:0000313" key="15">
    <source>
        <dbReference type="Proteomes" id="UP001500503"/>
    </source>
</evidence>
<protein>
    <recommendedName>
        <fullName evidence="3">histidine kinase</fullName>
        <ecNumber evidence="3">2.7.13.3</ecNumber>
    </recommendedName>
</protein>
<evidence type="ECO:0000256" key="7">
    <source>
        <dbReference type="ARBA" id="ARBA00022777"/>
    </source>
</evidence>
<keyword evidence="8 11" id="KW-1133">Transmembrane helix</keyword>
<dbReference type="Proteomes" id="UP001500503">
    <property type="component" value="Unassembled WGS sequence"/>
</dbReference>
<dbReference type="PRINTS" id="PR00344">
    <property type="entry name" value="BCTRLSENSOR"/>
</dbReference>
<keyword evidence="7 14" id="KW-0418">Kinase</keyword>
<evidence type="ECO:0000256" key="5">
    <source>
        <dbReference type="ARBA" id="ARBA00022679"/>
    </source>
</evidence>
<evidence type="ECO:0000256" key="4">
    <source>
        <dbReference type="ARBA" id="ARBA00022553"/>
    </source>
</evidence>
<evidence type="ECO:0000256" key="10">
    <source>
        <dbReference type="ARBA" id="ARBA00023136"/>
    </source>
</evidence>
<dbReference type="SMART" id="SM00304">
    <property type="entry name" value="HAMP"/>
    <property type="match status" value="1"/>
</dbReference>
<evidence type="ECO:0000313" key="14">
    <source>
        <dbReference type="EMBL" id="GAA4520237.1"/>
    </source>
</evidence>
<dbReference type="PANTHER" id="PTHR45436">
    <property type="entry name" value="SENSOR HISTIDINE KINASE YKOH"/>
    <property type="match status" value="1"/>
</dbReference>
<feature type="transmembrane region" description="Helical" evidence="11">
    <location>
        <begin position="18"/>
        <end position="40"/>
    </location>
</feature>
<feature type="transmembrane region" description="Helical" evidence="11">
    <location>
        <begin position="172"/>
        <end position="192"/>
    </location>
</feature>
<dbReference type="InterPro" id="IPR036097">
    <property type="entry name" value="HisK_dim/P_sf"/>
</dbReference>
<gene>
    <name evidence="14" type="ORF">GCM10023191_096880</name>
</gene>
<evidence type="ECO:0000256" key="1">
    <source>
        <dbReference type="ARBA" id="ARBA00000085"/>
    </source>
</evidence>
<evidence type="ECO:0000256" key="3">
    <source>
        <dbReference type="ARBA" id="ARBA00012438"/>
    </source>
</evidence>
<comment type="caution">
    <text evidence="14">The sequence shown here is derived from an EMBL/GenBank/DDBJ whole genome shotgun (WGS) entry which is preliminary data.</text>
</comment>
<dbReference type="PANTHER" id="PTHR45436:SF5">
    <property type="entry name" value="SENSOR HISTIDINE KINASE TRCS"/>
    <property type="match status" value="1"/>
</dbReference>
<proteinExistence type="predicted"/>
<dbReference type="InterPro" id="IPR005467">
    <property type="entry name" value="His_kinase_dom"/>
</dbReference>
<evidence type="ECO:0000256" key="6">
    <source>
        <dbReference type="ARBA" id="ARBA00022692"/>
    </source>
</evidence>
<evidence type="ECO:0000256" key="11">
    <source>
        <dbReference type="SAM" id="Phobius"/>
    </source>
</evidence>
<evidence type="ECO:0000256" key="9">
    <source>
        <dbReference type="ARBA" id="ARBA00023012"/>
    </source>
</evidence>
<dbReference type="SMART" id="SM00388">
    <property type="entry name" value="HisKA"/>
    <property type="match status" value="1"/>
</dbReference>
<keyword evidence="9" id="KW-0902">Two-component regulatory system</keyword>
<dbReference type="SMART" id="SM00387">
    <property type="entry name" value="HATPase_c"/>
    <property type="match status" value="1"/>
</dbReference>
<dbReference type="InterPro" id="IPR004358">
    <property type="entry name" value="Sig_transdc_His_kin-like_C"/>
</dbReference>
<evidence type="ECO:0000259" key="12">
    <source>
        <dbReference type="PROSITE" id="PS50109"/>
    </source>
</evidence>
<dbReference type="SUPFAM" id="SSF55874">
    <property type="entry name" value="ATPase domain of HSP90 chaperone/DNA topoisomerase II/histidine kinase"/>
    <property type="match status" value="1"/>
</dbReference>
<dbReference type="GO" id="GO:0016301">
    <property type="term" value="F:kinase activity"/>
    <property type="evidence" value="ECO:0007669"/>
    <property type="project" value="UniProtKB-KW"/>
</dbReference>
<reference evidence="15" key="1">
    <citation type="journal article" date="2019" name="Int. J. Syst. Evol. Microbiol.">
        <title>The Global Catalogue of Microorganisms (GCM) 10K type strain sequencing project: providing services to taxonomists for standard genome sequencing and annotation.</title>
        <authorList>
            <consortium name="The Broad Institute Genomics Platform"/>
            <consortium name="The Broad Institute Genome Sequencing Center for Infectious Disease"/>
            <person name="Wu L."/>
            <person name="Ma J."/>
        </authorList>
    </citation>
    <scope>NUCLEOTIDE SEQUENCE [LARGE SCALE GENOMIC DNA]</scope>
    <source>
        <strain evidence="15">JCM 17933</strain>
    </source>
</reference>
<dbReference type="InterPro" id="IPR003660">
    <property type="entry name" value="HAMP_dom"/>
</dbReference>
<keyword evidence="6 11" id="KW-0812">Transmembrane</keyword>
<accession>A0ABP8R7M7</accession>
<dbReference type="PROSITE" id="PS50109">
    <property type="entry name" value="HIS_KIN"/>
    <property type="match status" value="1"/>
</dbReference>
<dbReference type="Pfam" id="PF00512">
    <property type="entry name" value="HisKA"/>
    <property type="match status" value="1"/>
</dbReference>
<feature type="domain" description="HAMP" evidence="13">
    <location>
        <begin position="193"/>
        <end position="245"/>
    </location>
</feature>
<dbReference type="SUPFAM" id="SSF158472">
    <property type="entry name" value="HAMP domain-like"/>
    <property type="match status" value="1"/>
</dbReference>
<evidence type="ECO:0000256" key="2">
    <source>
        <dbReference type="ARBA" id="ARBA00004236"/>
    </source>
</evidence>
<dbReference type="InterPro" id="IPR036890">
    <property type="entry name" value="HATPase_C_sf"/>
</dbReference>
<sequence>MRLPVGGLMITGLRGRMFASFIVACLASTAFVAGIGYVLVRRAVLQRAQDAVLVETRDTLARVVPGTLADPVPDDTLRDVAQALVRPDRAVVVTAGDDTVSAGEFGVQDVPPSLVSRAEDGLYFQRVELRRAPWLVVATRVYTAGRGSSPLSVYVFASLAKERADLDGIQRALIRAGALTLLLALVLAVLLGQSVLRPLRRLGRAARALGTGDLGARVEVRGRDELADVARAFNESAASLEFTVHELRRLEAGARRFAADVSHELRTPIAAMTAVTDVLEEDAAALPADTGTAARLIAGQTRRLNALVEDLLEISRMDAGTAQLVLDEVPLADLVRECVTTRGWADQVVVEVPPDLRVRLDPRRFDVILANLIGNGLSHGAPPVRVIARSGPPRVEVRVIDQGKGIPEELLPKVFGRFFKADPARPAGQGSGLGLAIAQANAALHGGGIEAANAPGCGAVFTVWIPA</sequence>
<feature type="domain" description="Histidine kinase" evidence="12">
    <location>
        <begin position="260"/>
        <end position="467"/>
    </location>
</feature>
<dbReference type="EC" id="2.7.13.3" evidence="3"/>
<dbReference type="Gene3D" id="3.30.565.10">
    <property type="entry name" value="Histidine kinase-like ATPase, C-terminal domain"/>
    <property type="match status" value="1"/>
</dbReference>
<keyword evidence="15" id="KW-1185">Reference proteome</keyword>
<organism evidence="14 15">
    <name type="scientific">Actinoallomurus oryzae</name>
    <dbReference type="NCBI Taxonomy" id="502180"/>
    <lineage>
        <taxon>Bacteria</taxon>
        <taxon>Bacillati</taxon>
        <taxon>Actinomycetota</taxon>
        <taxon>Actinomycetes</taxon>
        <taxon>Streptosporangiales</taxon>
        <taxon>Thermomonosporaceae</taxon>
        <taxon>Actinoallomurus</taxon>
    </lineage>
</organism>
<dbReference type="InterPro" id="IPR003661">
    <property type="entry name" value="HisK_dim/P_dom"/>
</dbReference>
<dbReference type="CDD" id="cd00075">
    <property type="entry name" value="HATPase"/>
    <property type="match status" value="1"/>
</dbReference>
<name>A0ABP8R7M7_9ACTN</name>
<dbReference type="RefSeq" id="WP_345475416.1">
    <property type="nucleotide sequence ID" value="NZ_BAABHF010000065.1"/>
</dbReference>
<dbReference type="PROSITE" id="PS50885">
    <property type="entry name" value="HAMP"/>
    <property type="match status" value="1"/>
</dbReference>
<keyword evidence="10 11" id="KW-0472">Membrane</keyword>
<dbReference type="SUPFAM" id="SSF47384">
    <property type="entry name" value="Homodimeric domain of signal transducing histidine kinase"/>
    <property type="match status" value="1"/>
</dbReference>
<keyword evidence="4" id="KW-0597">Phosphoprotein</keyword>
<dbReference type="Pfam" id="PF02518">
    <property type="entry name" value="HATPase_c"/>
    <property type="match status" value="1"/>
</dbReference>
<evidence type="ECO:0000259" key="13">
    <source>
        <dbReference type="PROSITE" id="PS50885"/>
    </source>
</evidence>
<evidence type="ECO:0000256" key="8">
    <source>
        <dbReference type="ARBA" id="ARBA00022989"/>
    </source>
</evidence>
<comment type="subcellular location">
    <subcellularLocation>
        <location evidence="2">Cell membrane</location>
    </subcellularLocation>
</comment>
<dbReference type="InterPro" id="IPR003594">
    <property type="entry name" value="HATPase_dom"/>
</dbReference>